<name>A0ACC3ZLJ5_COLTU</name>
<organism evidence="1 2">
    <name type="scientific">Colletotrichum truncatum</name>
    <name type="common">Anthracnose fungus</name>
    <name type="synonym">Colletotrichum capsici</name>
    <dbReference type="NCBI Taxonomy" id="5467"/>
    <lineage>
        <taxon>Eukaryota</taxon>
        <taxon>Fungi</taxon>
        <taxon>Dikarya</taxon>
        <taxon>Ascomycota</taxon>
        <taxon>Pezizomycotina</taxon>
        <taxon>Sordariomycetes</taxon>
        <taxon>Hypocreomycetidae</taxon>
        <taxon>Glomerellales</taxon>
        <taxon>Glomerellaceae</taxon>
        <taxon>Colletotrichum</taxon>
        <taxon>Colletotrichum truncatum species complex</taxon>
    </lineage>
</organism>
<proteinExistence type="predicted"/>
<evidence type="ECO:0000313" key="1">
    <source>
        <dbReference type="EMBL" id="KAL0944976.1"/>
    </source>
</evidence>
<dbReference type="EMBL" id="VUJX02000001">
    <property type="protein sequence ID" value="KAL0944976.1"/>
    <property type="molecule type" value="Genomic_DNA"/>
</dbReference>
<sequence>MSNSFFERANPPPRRKTCIACTKAKRRCDHGHPACLRCSRRNIDCVYPSQSASRSKTLAAQRPRKNTETPLPEDGPVVPAETPTATTDETEEWVCADAALVPWSQDPDPLPLEMEDMDEIALNMDFDNLINPDAFFGGALSVPATLTPRADHMLVSSQCPLPENSSEDVIASRVQYALDVMKGAPSSMVLENQTPWCHPYLYRAHMPRDMQDAQACCALYIAKNPHNSSIVLRTIQARAHELLASPLPKGRTEILARIHAIILYQIIRLFDGDITTRASAQQTLSAFEPAVLALLPFVKWNRTQPETGPAEEQQPCPTKDFWQEWIFQESARRTIFFVSFFLVLYQTLVGQLIAGGCRERYIFCQSWTMSAHLWNSQNVVDFAIAWREKRHFTANKHCFTDVLREAAADDVDVFARMFMVGALGIDETRLWFYNKGGSL</sequence>
<reference evidence="1 2" key="1">
    <citation type="journal article" date="2020" name="Phytopathology">
        <title>Genome Sequence Resources of Colletotrichum truncatum, C. plurivorum, C. musicola, and C. sojae: Four Species Pathogenic to Soybean (Glycine max).</title>
        <authorList>
            <person name="Rogerio F."/>
            <person name="Boufleur T.R."/>
            <person name="Ciampi-Guillardi M."/>
            <person name="Sukno S.A."/>
            <person name="Thon M.R."/>
            <person name="Massola Junior N.S."/>
            <person name="Baroncelli R."/>
        </authorList>
    </citation>
    <scope>NUCLEOTIDE SEQUENCE [LARGE SCALE GENOMIC DNA]</scope>
    <source>
        <strain evidence="1 2">CMES1059</strain>
    </source>
</reference>
<protein>
    <submittedName>
        <fullName evidence="1">Uncharacterized protein</fullName>
    </submittedName>
</protein>
<comment type="caution">
    <text evidence="1">The sequence shown here is derived from an EMBL/GenBank/DDBJ whole genome shotgun (WGS) entry which is preliminary data.</text>
</comment>
<dbReference type="Proteomes" id="UP000805649">
    <property type="component" value="Unassembled WGS sequence"/>
</dbReference>
<evidence type="ECO:0000313" key="2">
    <source>
        <dbReference type="Proteomes" id="UP000805649"/>
    </source>
</evidence>
<gene>
    <name evidence="1" type="ORF">CTRU02_202863</name>
</gene>
<keyword evidence="2" id="KW-1185">Reference proteome</keyword>
<accession>A0ACC3ZLJ5</accession>